<gene>
    <name evidence="3" type="ORF">Ctob_004839</name>
</gene>
<name>A0A0M0JST4_9EUKA</name>
<reference evidence="4" key="1">
    <citation type="journal article" date="2015" name="PLoS Genet.">
        <title>Genome Sequence and Transcriptome Analyses of Chrysochromulina tobin: Metabolic Tools for Enhanced Algal Fitness in the Prominent Order Prymnesiales (Haptophyceae).</title>
        <authorList>
            <person name="Hovde B.T."/>
            <person name="Deodato C.R."/>
            <person name="Hunsperger H.M."/>
            <person name="Ryken S.A."/>
            <person name="Yost W."/>
            <person name="Jha R.K."/>
            <person name="Patterson J."/>
            <person name="Monnat R.J. Jr."/>
            <person name="Barlow S.B."/>
            <person name="Starkenburg S.R."/>
            <person name="Cattolico R.A."/>
        </authorList>
    </citation>
    <scope>NUCLEOTIDE SEQUENCE</scope>
    <source>
        <strain evidence="4">CCMP291</strain>
    </source>
</reference>
<comment type="caution">
    <text evidence="3">The sequence shown here is derived from an EMBL/GenBank/DDBJ whole genome shotgun (WGS) entry which is preliminary data.</text>
</comment>
<keyword evidence="2" id="KW-0472">Membrane</keyword>
<organism evidence="3 4">
    <name type="scientific">Chrysochromulina tobinii</name>
    <dbReference type="NCBI Taxonomy" id="1460289"/>
    <lineage>
        <taxon>Eukaryota</taxon>
        <taxon>Haptista</taxon>
        <taxon>Haptophyta</taxon>
        <taxon>Prymnesiophyceae</taxon>
        <taxon>Prymnesiales</taxon>
        <taxon>Chrysochromulinaceae</taxon>
        <taxon>Chrysochromulina</taxon>
    </lineage>
</organism>
<keyword evidence="2" id="KW-0812">Transmembrane</keyword>
<feature type="transmembrane region" description="Helical" evidence="2">
    <location>
        <begin position="149"/>
        <end position="175"/>
    </location>
</feature>
<evidence type="ECO:0000256" key="1">
    <source>
        <dbReference type="SAM" id="MobiDB-lite"/>
    </source>
</evidence>
<keyword evidence="4" id="KW-1185">Reference proteome</keyword>
<feature type="compositionally biased region" description="Low complexity" evidence="1">
    <location>
        <begin position="259"/>
        <end position="278"/>
    </location>
</feature>
<sequence>MLEWSGGTMTALDQRGAQYHWALCGQILPVQHLQGPIGPCNASLSVNDVAAATRVAGPYDLGPDGPPGACETVGLWKDTLGYPAVCYLLEASQPGNGIKCDFKPSTVSRGFVVEYQCADNSVPPAVRDIGKLYVASMADPNACELPAPYPWVLVLSCAGSGVGLLCVLVLGCLWYRSCSKRNGGGDSRPPARRDGDRAVPGSTGNPGKKPAKWITGADGSCVKSEEDLKEELLAQSRAEYGASSGACSSRAAAGGASASTSAAPSAASSGNKYGAYAPPKDDDDDGPAAYTPTTADGRPEEAPTEDVAKGLAAAARINGLEALMTASGLLERLPAAGNWCEEQKWQSVAHLRSGGSRAAEAFVAAMRLKPDGPRARRLKKELKKDEFGWDAHAAAAREAF</sequence>
<keyword evidence="2" id="KW-1133">Transmembrane helix</keyword>
<protein>
    <submittedName>
        <fullName evidence="3">Uncharacterized protein</fullName>
    </submittedName>
</protein>
<dbReference type="AlphaFoldDB" id="A0A0M0JST4"/>
<feature type="region of interest" description="Disordered" evidence="1">
    <location>
        <begin position="259"/>
        <end position="307"/>
    </location>
</feature>
<feature type="compositionally biased region" description="Low complexity" evidence="1">
    <location>
        <begin position="287"/>
        <end position="296"/>
    </location>
</feature>
<proteinExistence type="predicted"/>
<evidence type="ECO:0000256" key="2">
    <source>
        <dbReference type="SAM" id="Phobius"/>
    </source>
</evidence>
<dbReference type="EMBL" id="JWZX01002445">
    <property type="protein sequence ID" value="KOO29248.1"/>
    <property type="molecule type" value="Genomic_DNA"/>
</dbReference>
<accession>A0A0M0JST4</accession>
<evidence type="ECO:0000313" key="4">
    <source>
        <dbReference type="Proteomes" id="UP000037460"/>
    </source>
</evidence>
<evidence type="ECO:0000313" key="3">
    <source>
        <dbReference type="EMBL" id="KOO29248.1"/>
    </source>
</evidence>
<feature type="region of interest" description="Disordered" evidence="1">
    <location>
        <begin position="182"/>
        <end position="216"/>
    </location>
</feature>
<dbReference type="Proteomes" id="UP000037460">
    <property type="component" value="Unassembled WGS sequence"/>
</dbReference>